<gene>
    <name evidence="2" type="ORF">D5S18_25845</name>
</gene>
<organism evidence="2 3">
    <name type="scientific">Nocardia panacis</name>
    <dbReference type="NCBI Taxonomy" id="2340916"/>
    <lineage>
        <taxon>Bacteria</taxon>
        <taxon>Bacillati</taxon>
        <taxon>Actinomycetota</taxon>
        <taxon>Actinomycetes</taxon>
        <taxon>Mycobacteriales</taxon>
        <taxon>Nocardiaceae</taxon>
        <taxon>Nocardia</taxon>
    </lineage>
</organism>
<dbReference type="Proteomes" id="UP000266677">
    <property type="component" value="Unassembled WGS sequence"/>
</dbReference>
<sequence length="161" mass="17486">MGLGWDPVREWYRERAIDLNAAALLYSGTGLREVVYHERLDSPDGSVRLHGDSLDGVGPGDDEVISVDLTRLPGDITAILLLVTSHSEQTFAEVRNVFCRLVDGSTGAEIARYDPSGVPATGLVVGALVRASGGWEFREINEGVHARHPAEAVPYLTRYLT</sequence>
<feature type="domain" description="TerD" evidence="1">
    <location>
        <begin position="2"/>
        <end position="145"/>
    </location>
</feature>
<keyword evidence="3" id="KW-1185">Reference proteome</keyword>
<dbReference type="PANTHER" id="PTHR32097">
    <property type="entry name" value="CAMP-BINDING PROTEIN 1-RELATED"/>
    <property type="match status" value="1"/>
</dbReference>
<dbReference type="AlphaFoldDB" id="A0A3A4KDP0"/>
<dbReference type="Pfam" id="PF02342">
    <property type="entry name" value="TerD"/>
    <property type="match status" value="1"/>
</dbReference>
<dbReference type="InterPro" id="IPR003325">
    <property type="entry name" value="TerD"/>
</dbReference>
<dbReference type="CDD" id="cd06974">
    <property type="entry name" value="TerD_like"/>
    <property type="match status" value="1"/>
</dbReference>
<proteinExistence type="predicted"/>
<comment type="caution">
    <text evidence="2">The sequence shown here is derived from an EMBL/GenBank/DDBJ whole genome shotgun (WGS) entry which is preliminary data.</text>
</comment>
<dbReference type="Gene3D" id="2.60.60.30">
    <property type="entry name" value="sav2460 like domains"/>
    <property type="match status" value="1"/>
</dbReference>
<evidence type="ECO:0000259" key="1">
    <source>
        <dbReference type="Pfam" id="PF02342"/>
    </source>
</evidence>
<name>A0A3A4KDP0_9NOCA</name>
<dbReference type="PANTHER" id="PTHR32097:SF17">
    <property type="entry name" value="CAMP-BINDING PROTEIN 1-RELATED"/>
    <property type="match status" value="1"/>
</dbReference>
<protein>
    <submittedName>
        <fullName evidence="2">TerD family protein</fullName>
    </submittedName>
</protein>
<dbReference type="InterPro" id="IPR051324">
    <property type="entry name" value="Stress/Tellurium_Resist"/>
</dbReference>
<evidence type="ECO:0000313" key="2">
    <source>
        <dbReference type="EMBL" id="RJO71005.1"/>
    </source>
</evidence>
<accession>A0A3A4KDP0</accession>
<evidence type="ECO:0000313" key="3">
    <source>
        <dbReference type="Proteomes" id="UP000266677"/>
    </source>
</evidence>
<dbReference type="EMBL" id="QZFU01000036">
    <property type="protein sequence ID" value="RJO71005.1"/>
    <property type="molecule type" value="Genomic_DNA"/>
</dbReference>
<dbReference type="OrthoDB" id="56224at2"/>
<reference evidence="2 3" key="1">
    <citation type="submission" date="2018-09" db="EMBL/GenBank/DDBJ databases">
        <title>YIM PH21274 draft genome.</title>
        <authorList>
            <person name="Miao C."/>
        </authorList>
    </citation>
    <scope>NUCLEOTIDE SEQUENCE [LARGE SCALE GENOMIC DNA]</scope>
    <source>
        <strain evidence="2 3">YIM PH 21724</strain>
    </source>
</reference>